<feature type="non-terminal residue" evidence="8">
    <location>
        <position position="1"/>
    </location>
</feature>
<dbReference type="FunFam" id="2.40.100.10:FF:000041">
    <property type="entry name" value="Peptidyl-prolyl cis-trans isomerase"/>
    <property type="match status" value="1"/>
</dbReference>
<dbReference type="AlphaFoldDB" id="A0A1B7NV25"/>
<dbReference type="PROSITE" id="PS00170">
    <property type="entry name" value="CSA_PPIASE_1"/>
    <property type="match status" value="1"/>
</dbReference>
<dbReference type="Proteomes" id="UP000091918">
    <property type="component" value="Unassembled WGS sequence"/>
</dbReference>
<dbReference type="InterPro" id="IPR002130">
    <property type="entry name" value="Cyclophilin-type_PPIase_dom"/>
</dbReference>
<dbReference type="SUPFAM" id="SSF50891">
    <property type="entry name" value="Cyclophilin-like"/>
    <property type="match status" value="1"/>
</dbReference>
<dbReference type="GO" id="GO:0006457">
    <property type="term" value="P:protein folding"/>
    <property type="evidence" value="ECO:0007669"/>
    <property type="project" value="InterPro"/>
</dbReference>
<name>A0A1B7NV25_9EURO</name>
<feature type="domain" description="PPIase cyclophilin-type" evidence="7">
    <location>
        <begin position="35"/>
        <end position="224"/>
    </location>
</feature>
<dbReference type="InterPro" id="IPR020892">
    <property type="entry name" value="Cyclophilin-type_PPIase_CS"/>
</dbReference>
<evidence type="ECO:0000313" key="8">
    <source>
        <dbReference type="EMBL" id="OAX80609.1"/>
    </source>
</evidence>
<dbReference type="InterPro" id="IPR029000">
    <property type="entry name" value="Cyclophilin-like_dom_sf"/>
</dbReference>
<dbReference type="PANTHER" id="PTHR45625">
    <property type="entry name" value="PEPTIDYL-PROLYL CIS-TRANS ISOMERASE-RELATED"/>
    <property type="match status" value="1"/>
</dbReference>
<dbReference type="OrthoDB" id="271386at2759"/>
<dbReference type="Pfam" id="PF00160">
    <property type="entry name" value="Pro_isomerase"/>
    <property type="match status" value="1"/>
</dbReference>
<sequence>YVRNGKLIDYPSRHLIQHPNCFLHQLEPKLLADVYSPPTQLHTTHGDLKVEVFHEATPKTAENFLALCASGAYNNTPFHRLIPSFLIQGGDISLSKSKNISSSLPFDIPKGGTSIYHPAPLTHEIHLPTIRHNARGMLSMASKSLKSQSASGITETTEVNGSQFFITFAPAPHLDGKSTVFGKVLATGAGEPGGEVLERLEKANVKIDKKGRVVQPSSLGEEEVKEQGWEAVGIERVTIHANPFAV</sequence>
<dbReference type="EMBL" id="LGUA01000661">
    <property type="protein sequence ID" value="OAX80609.1"/>
    <property type="molecule type" value="Genomic_DNA"/>
</dbReference>
<keyword evidence="3 6" id="KW-0697">Rotamase</keyword>
<keyword evidence="4 6" id="KW-0413">Isomerase</keyword>
<comment type="catalytic activity">
    <reaction evidence="1 6">
        <text>[protein]-peptidylproline (omega=180) = [protein]-peptidylproline (omega=0)</text>
        <dbReference type="Rhea" id="RHEA:16237"/>
        <dbReference type="Rhea" id="RHEA-COMP:10747"/>
        <dbReference type="Rhea" id="RHEA-COMP:10748"/>
        <dbReference type="ChEBI" id="CHEBI:83833"/>
        <dbReference type="ChEBI" id="CHEBI:83834"/>
        <dbReference type="EC" id="5.2.1.8"/>
    </reaction>
</comment>
<evidence type="ECO:0000256" key="6">
    <source>
        <dbReference type="RuleBase" id="RU363019"/>
    </source>
</evidence>
<keyword evidence="9" id="KW-1185">Reference proteome</keyword>
<protein>
    <recommendedName>
        <fullName evidence="6">Peptidyl-prolyl cis-trans isomerase</fullName>
        <shortName evidence="6">PPIase</shortName>
        <ecNumber evidence="6">5.2.1.8</ecNumber>
    </recommendedName>
</protein>
<dbReference type="EC" id="5.2.1.8" evidence="6"/>
<dbReference type="PROSITE" id="PS50072">
    <property type="entry name" value="CSA_PPIASE_2"/>
    <property type="match status" value="1"/>
</dbReference>
<dbReference type="PANTHER" id="PTHR45625:SF2">
    <property type="entry name" value="PEPTIDYL-PROLYL CIS-TRANS ISOMERASE-LIKE 3"/>
    <property type="match status" value="1"/>
</dbReference>
<dbReference type="PRINTS" id="PR00153">
    <property type="entry name" value="CSAPPISMRASE"/>
</dbReference>
<comment type="function">
    <text evidence="2 6">PPIases accelerate the folding of proteins. It catalyzes the cis-trans isomerization of proline imidic peptide bonds in oligopeptides.</text>
</comment>
<evidence type="ECO:0000313" key="9">
    <source>
        <dbReference type="Proteomes" id="UP000091918"/>
    </source>
</evidence>
<gene>
    <name evidence="8" type="ORF">ACJ72_05057</name>
</gene>
<proteinExistence type="inferred from homology"/>
<evidence type="ECO:0000256" key="2">
    <source>
        <dbReference type="ARBA" id="ARBA00002388"/>
    </source>
</evidence>
<comment type="caution">
    <text evidence="8">The sequence shown here is derived from an EMBL/GenBank/DDBJ whole genome shotgun (WGS) entry which is preliminary data.</text>
</comment>
<organism evidence="8 9">
    <name type="scientific">Emergomyces africanus</name>
    <dbReference type="NCBI Taxonomy" id="1955775"/>
    <lineage>
        <taxon>Eukaryota</taxon>
        <taxon>Fungi</taxon>
        <taxon>Dikarya</taxon>
        <taxon>Ascomycota</taxon>
        <taxon>Pezizomycotina</taxon>
        <taxon>Eurotiomycetes</taxon>
        <taxon>Eurotiomycetidae</taxon>
        <taxon>Onygenales</taxon>
        <taxon>Ajellomycetaceae</taxon>
        <taxon>Emergomyces</taxon>
    </lineage>
</organism>
<dbReference type="GO" id="GO:0071013">
    <property type="term" value="C:catalytic step 2 spliceosome"/>
    <property type="evidence" value="ECO:0007669"/>
    <property type="project" value="TreeGrafter"/>
</dbReference>
<evidence type="ECO:0000256" key="1">
    <source>
        <dbReference type="ARBA" id="ARBA00000971"/>
    </source>
</evidence>
<evidence type="ECO:0000259" key="7">
    <source>
        <dbReference type="PROSITE" id="PS50072"/>
    </source>
</evidence>
<dbReference type="GO" id="GO:0003755">
    <property type="term" value="F:peptidyl-prolyl cis-trans isomerase activity"/>
    <property type="evidence" value="ECO:0007669"/>
    <property type="project" value="UniProtKB-UniRule"/>
</dbReference>
<evidence type="ECO:0000256" key="4">
    <source>
        <dbReference type="ARBA" id="ARBA00023235"/>
    </source>
</evidence>
<accession>A0A1B7NV25</accession>
<reference evidence="8 9" key="1">
    <citation type="submission" date="2015-07" db="EMBL/GenBank/DDBJ databases">
        <title>Emmonsia species relationships and genome sequence.</title>
        <authorList>
            <person name="Cuomo C.A."/>
            <person name="Schwartz I.S."/>
            <person name="Kenyon C."/>
            <person name="de Hoog G.S."/>
            <person name="Govender N.P."/>
            <person name="Botha A."/>
            <person name="Moreno L."/>
            <person name="de Vries M."/>
            <person name="Munoz J.F."/>
            <person name="Stielow J.B."/>
        </authorList>
    </citation>
    <scope>NUCLEOTIDE SEQUENCE [LARGE SCALE GENOMIC DNA]</scope>
    <source>
        <strain evidence="8 9">CBS 136260</strain>
    </source>
</reference>
<dbReference type="Gene3D" id="2.40.100.10">
    <property type="entry name" value="Cyclophilin-like"/>
    <property type="match status" value="1"/>
</dbReference>
<dbReference type="InterPro" id="IPR044666">
    <property type="entry name" value="Cyclophilin_A-like"/>
</dbReference>
<evidence type="ECO:0000256" key="3">
    <source>
        <dbReference type="ARBA" id="ARBA00023110"/>
    </source>
</evidence>
<dbReference type="STRING" id="1658172.A0A1B7NV25"/>
<evidence type="ECO:0000256" key="5">
    <source>
        <dbReference type="ARBA" id="ARBA00038286"/>
    </source>
</evidence>
<comment type="similarity">
    <text evidence="5">Belongs to the cyclophilin-type PPIase family. PPIL3 subfamily.</text>
</comment>